<dbReference type="EMBL" id="JANWGH010000003">
    <property type="protein sequence ID" value="MCS5491329.1"/>
    <property type="molecule type" value="Genomic_DNA"/>
</dbReference>
<comment type="caution">
    <text evidence="2">The sequence shown here is derived from an EMBL/GenBank/DDBJ whole genome shotgun (WGS) entry which is preliminary data.</text>
</comment>
<dbReference type="PANTHER" id="PTHR36453">
    <property type="entry name" value="SECRETED PROTEIN-RELATED"/>
    <property type="match status" value="1"/>
</dbReference>
<dbReference type="Gene3D" id="2.160.20.10">
    <property type="entry name" value="Single-stranded right-handed beta-helix, Pectin lyase-like"/>
    <property type="match status" value="1"/>
</dbReference>
<dbReference type="InterPro" id="IPR011050">
    <property type="entry name" value="Pectin_lyase_fold/virulence"/>
</dbReference>
<dbReference type="PANTHER" id="PTHR36453:SF1">
    <property type="entry name" value="RIGHT HANDED BETA HELIX DOMAIN-CONTAINING PROTEIN"/>
    <property type="match status" value="1"/>
</dbReference>
<name>A0ABT2G7S5_9BACT</name>
<organism evidence="2 3">
    <name type="scientific">Algoriphagus limi</name>
    <dbReference type="NCBI Taxonomy" id="2975273"/>
    <lineage>
        <taxon>Bacteria</taxon>
        <taxon>Pseudomonadati</taxon>
        <taxon>Bacteroidota</taxon>
        <taxon>Cytophagia</taxon>
        <taxon>Cytophagales</taxon>
        <taxon>Cyclobacteriaceae</taxon>
        <taxon>Algoriphagus</taxon>
    </lineage>
</organism>
<dbReference type="SMART" id="SM00710">
    <property type="entry name" value="PbH1"/>
    <property type="match status" value="6"/>
</dbReference>
<evidence type="ECO:0000256" key="1">
    <source>
        <dbReference type="SAM" id="SignalP"/>
    </source>
</evidence>
<protein>
    <submittedName>
        <fullName evidence="2">Right-handed parallel beta-helix repeat-containing protein</fullName>
    </submittedName>
</protein>
<gene>
    <name evidence="2" type="ORF">NY014_12860</name>
</gene>
<accession>A0ABT2G7S5</accession>
<keyword evidence="1" id="KW-0732">Signal</keyword>
<sequence length="390" mass="42409">MKKLIFPLLAILFLASCTNEDIVPIEKIDSQNFSTKKVEMSTTLLEQLSREFDEFRATNEVRKQKAKINGKKVECTETVFVPDDYPTIQEAIFAVCENGKVFVRSGTYYESPGTETPGIFIKAIGDVTLKGGFGLGADNVKIHGFKIDNAYSYWGPKVGIASAPGFNGFDIKHNTIYSTETNNPYLPFGHIGIYFGYCDNAIIAHNNISGNMEVGIFIDAVVLELPGSPPQPFRSSINNTISNNTITGIFGDLNVLYPGSGIVLRCADNNRVQGNNIDTTNGWGIRLIADFGQSCDGNIVKNNSVKNTLYDGIGSYFGGNGTIAHNSNNTIGPNNESNNNGESGIYLDEYSLNNIVFNNTAKNNSLCDIVNEGTDNTFKNNSSDCAIGID</sequence>
<feature type="signal peptide" evidence="1">
    <location>
        <begin position="1"/>
        <end position="19"/>
    </location>
</feature>
<dbReference type="InterPro" id="IPR006626">
    <property type="entry name" value="PbH1"/>
</dbReference>
<dbReference type="InterPro" id="IPR012334">
    <property type="entry name" value="Pectin_lyas_fold"/>
</dbReference>
<reference evidence="2 3" key="1">
    <citation type="submission" date="2022-08" db="EMBL/GenBank/DDBJ databases">
        <title>Algoriphagus sp. CAU 1643 isolated from mud.</title>
        <authorList>
            <person name="Kim W."/>
        </authorList>
    </citation>
    <scope>NUCLEOTIDE SEQUENCE [LARGE SCALE GENOMIC DNA]</scope>
    <source>
        <strain evidence="2 3">CAU 1643</strain>
    </source>
</reference>
<dbReference type="Proteomes" id="UP001206788">
    <property type="component" value="Unassembled WGS sequence"/>
</dbReference>
<keyword evidence="3" id="KW-1185">Reference proteome</keyword>
<feature type="chain" id="PRO_5046428557" evidence="1">
    <location>
        <begin position="20"/>
        <end position="390"/>
    </location>
</feature>
<evidence type="ECO:0000313" key="3">
    <source>
        <dbReference type="Proteomes" id="UP001206788"/>
    </source>
</evidence>
<evidence type="ECO:0000313" key="2">
    <source>
        <dbReference type="EMBL" id="MCS5491329.1"/>
    </source>
</evidence>
<dbReference type="SUPFAM" id="SSF51126">
    <property type="entry name" value="Pectin lyase-like"/>
    <property type="match status" value="1"/>
</dbReference>
<dbReference type="RefSeq" id="WP_259414994.1">
    <property type="nucleotide sequence ID" value="NZ_JANWGH010000003.1"/>
</dbReference>
<proteinExistence type="predicted"/>
<dbReference type="PROSITE" id="PS51257">
    <property type="entry name" value="PROKAR_LIPOPROTEIN"/>
    <property type="match status" value="1"/>
</dbReference>